<reference evidence="8" key="1">
    <citation type="submission" date="2018-05" db="EMBL/GenBank/DDBJ databases">
        <title>Genome Sequencing of selected type strains of the family Eggerthellaceae.</title>
        <authorList>
            <person name="Danylec N."/>
            <person name="Stoll D.A."/>
            <person name="Doetsch A."/>
            <person name="Huch M."/>
        </authorList>
    </citation>
    <scope>NUCLEOTIDE SEQUENCE [LARGE SCALE GENOMIC DNA]</scope>
    <source>
        <strain evidence="8">DSM 24851</strain>
    </source>
</reference>
<dbReference type="InterPro" id="IPR018709">
    <property type="entry name" value="CoA_activase_DUF2229"/>
</dbReference>
<dbReference type="PANTHER" id="PTHR32329:SF4">
    <property type="entry name" value="ACTIVATOR OF 2-HYDROXYACYL-COA DEHYDRATASE"/>
    <property type="match status" value="1"/>
</dbReference>
<dbReference type="Pfam" id="PF09989">
    <property type="entry name" value="DUF2229"/>
    <property type="match status" value="1"/>
</dbReference>
<dbReference type="GO" id="GO:0046872">
    <property type="term" value="F:metal ion binding"/>
    <property type="evidence" value="ECO:0007669"/>
    <property type="project" value="UniProtKB-KW"/>
</dbReference>
<evidence type="ECO:0000256" key="2">
    <source>
        <dbReference type="ARBA" id="ARBA00022723"/>
    </source>
</evidence>
<name>A0A3N0ARF9_9ACTN</name>
<protein>
    <submittedName>
        <fullName evidence="7">Activase</fullName>
    </submittedName>
</protein>
<keyword evidence="8" id="KW-1185">Reference proteome</keyword>
<feature type="domain" description="4Fe-4S ferredoxin-type" evidence="6">
    <location>
        <begin position="1529"/>
        <end position="1560"/>
    </location>
</feature>
<evidence type="ECO:0000256" key="3">
    <source>
        <dbReference type="ARBA" id="ARBA00023004"/>
    </source>
</evidence>
<evidence type="ECO:0000256" key="1">
    <source>
        <dbReference type="ARBA" id="ARBA00001966"/>
    </source>
</evidence>
<sequence>MSTQPPASIDLGIDIGSTTTKYVVLDTATGARLASGYKRHNARQAESVAHVLDEVRSAFPAATVRAAVTGSGSAHIAQALGAPYIQEVVANAVAVQKLYPQTRCAIELGGQDAKMVFFRQDPASGRLDVADMRMNGSCAGGTGAFIDEIATLLKVPTEEFDSLASQGKAVYDISGRCGVYAKTDIQPLLNQGVPREDIALSSLHAIAKQTIGGLAQGLDIEPPVIFEGGPLTFNPTLVRVFCERLNLTDEQAIRPEHPETIVALGTAYSLSGMFADAQPIDIEAAKATLAERPQGDGTTGAAPLFASAAERAEFEERHAKERRPHAPKPQPGDVLRCYLGIDSGSTTTKFALINEQGELVDEFYAPNEGQPLDVARDALIEMRDRYAAHSVTLTIIACGTTGYGELMFSQALHADYHTVETVAHAAAATAYVPDASFILDIGGQDMKAIWLDDGIISDIVVNEACSSGCGSFLENFASTLGIPTREIAQAAFESQSPAQLGSRCTVFMNSSIVSEQRNGRTPEDIMAGLCRSIIENVFTKVVRIPNTDILGDKVIVQGGTFNNDAVLRALELYIGKNVIRAPFPGLMGAIGAALLTKRFVEKNGGPDAYTTTFIGLHALDDFFYTQQSNLPCPFCANHCNRTLVTFSDGTQWVTGNRCPRGEVIGDPKDAAVRDAAKAAMDQRFSAPNLFDTRRELLFANYDAPRLCEPRDITIGLPRVLSFWDTMPFWTTFWKSLGFGVKLSRESTRALFESGLPSVTSDTVCFPAKLVHGHIRDLARAGVDRIFMPIITTVPSENMQESSESMCAVVKGYPMVIRNSDNPQRRFGVEFDDPLFHWYTDADRERQLVGWMQETFGVAPELTKRAIEAADAAQKSFKGQLLEAGGKAIADTKAHGRYAVVLASRPYHNDSLVNHELPEMFAEMGLPVLPPDAVPGATEVDLHNSRLDIVNNYHARMLGCAVLAAQRDELEFVQLVSFGCGHDAYLSDEIVRIMREVSGKTPLILKVDESDVQGPLRIRVRSFVETVDMRREMETQETLQAGAGDAGAAEQAAADDKSGRAAATDEAGRATAAADAAAHSGNEPGSASASAPTHETHELADPYPVKFTKADRADKVVLMPNTSHAFSRLMASAFAKQGIRTVPLPIGREEAIRLGKKYVHNDICFPAQIVIGEALAELESGKYDLDHVAVATGKYVGDCRLTHYAALLRKALDDAGYAQVPIITNDDTDTHNQHPGFKMNAYTAICIAGCLPMIDVLEELVRKMRPYELDPGASDAAFEYAMDELIGGLDSGGLRGARAGFSRGIERMRQVRYDRSNPRPTVLIVGEYLLNFHPGANHDVEEYLEKCGLEVIEARMTDVIRKTYFYKDAQAKEFHVSLPAQQKAWNAIANKVFDIAHDFCDKIACRHPLYTPAVRMDELVVASDPIMHHTFDAGEGVLIPGEILHHAEHGCRTFLILQPFGCLPNHVCGRGVAKRLKEMYPDAQILPLDYDPDVSFANVENRLQMLVMNALAGKSGADDAVPARPSTTSPEAAANSDACESCAACVGASACPVGSTTNQNLA</sequence>
<dbReference type="InterPro" id="IPR043129">
    <property type="entry name" value="ATPase_NBD"/>
</dbReference>
<dbReference type="InterPro" id="IPR017896">
    <property type="entry name" value="4Fe4S_Fe-S-bd"/>
</dbReference>
<comment type="cofactor">
    <cofactor evidence="1">
        <name>[4Fe-4S] cluster</name>
        <dbReference type="ChEBI" id="CHEBI:49883"/>
    </cofactor>
</comment>
<dbReference type="EMBL" id="QIBX01000028">
    <property type="protein sequence ID" value="RNL37447.1"/>
    <property type="molecule type" value="Genomic_DNA"/>
</dbReference>
<feature type="compositionally biased region" description="Polar residues" evidence="5">
    <location>
        <begin position="1082"/>
        <end position="1092"/>
    </location>
</feature>
<evidence type="ECO:0000256" key="5">
    <source>
        <dbReference type="SAM" id="MobiDB-lite"/>
    </source>
</evidence>
<dbReference type="GO" id="GO:0051536">
    <property type="term" value="F:iron-sulfur cluster binding"/>
    <property type="evidence" value="ECO:0007669"/>
    <property type="project" value="UniProtKB-KW"/>
</dbReference>
<dbReference type="InterPro" id="IPR008275">
    <property type="entry name" value="CoA_E_activase_dom"/>
</dbReference>
<dbReference type="RefSeq" id="WP_123209749.1">
    <property type="nucleotide sequence ID" value="NZ_JBHTHO010000039.1"/>
</dbReference>
<keyword evidence="2" id="KW-0479">Metal-binding</keyword>
<dbReference type="NCBIfam" id="TIGR00241">
    <property type="entry name" value="CoA_E_activ"/>
    <property type="match status" value="1"/>
</dbReference>
<dbReference type="PANTHER" id="PTHR32329">
    <property type="entry name" value="BIFUNCTIONAL PROTEIN [INCLUDES 2-HYDROXYACYL-COA DEHYDRATASE (N-TER) AND ITS ACTIVATOR DOMAIN (C_TERM)-RELATED"/>
    <property type="match status" value="1"/>
</dbReference>
<feature type="region of interest" description="Disordered" evidence="5">
    <location>
        <begin position="1036"/>
        <end position="1103"/>
    </location>
</feature>
<feature type="compositionally biased region" description="Low complexity" evidence="5">
    <location>
        <begin position="1039"/>
        <end position="1051"/>
    </location>
</feature>
<evidence type="ECO:0000259" key="6">
    <source>
        <dbReference type="PROSITE" id="PS51379"/>
    </source>
</evidence>
<accession>A0A3N0ARF9</accession>
<comment type="caution">
    <text evidence="7">The sequence shown here is derived from an EMBL/GenBank/DDBJ whole genome shotgun (WGS) entry which is preliminary data.</text>
</comment>
<dbReference type="SUPFAM" id="SSF53067">
    <property type="entry name" value="Actin-like ATPase domain"/>
    <property type="match status" value="2"/>
</dbReference>
<gene>
    <name evidence="7" type="ORF">DMP06_10870</name>
</gene>
<keyword evidence="4" id="KW-0411">Iron-sulfur</keyword>
<dbReference type="InterPro" id="IPR002731">
    <property type="entry name" value="ATPase_BadF"/>
</dbReference>
<dbReference type="Proteomes" id="UP000269591">
    <property type="component" value="Unassembled WGS sequence"/>
</dbReference>
<dbReference type="InterPro" id="IPR051805">
    <property type="entry name" value="Dehydratase_Activator_Redct"/>
</dbReference>
<proteinExistence type="predicted"/>
<dbReference type="Pfam" id="PF01869">
    <property type="entry name" value="BcrAD_BadFG"/>
    <property type="match status" value="2"/>
</dbReference>
<evidence type="ECO:0000313" key="7">
    <source>
        <dbReference type="EMBL" id="RNL37447.1"/>
    </source>
</evidence>
<evidence type="ECO:0000313" key="8">
    <source>
        <dbReference type="Proteomes" id="UP000269591"/>
    </source>
</evidence>
<keyword evidence="3" id="KW-0408">Iron</keyword>
<dbReference type="PROSITE" id="PS51379">
    <property type="entry name" value="4FE4S_FER_2"/>
    <property type="match status" value="1"/>
</dbReference>
<dbReference type="Gene3D" id="3.30.420.40">
    <property type="match status" value="4"/>
</dbReference>
<organism evidence="7 8">
    <name type="scientific">Slackia equolifaciens</name>
    <dbReference type="NCBI Taxonomy" id="498718"/>
    <lineage>
        <taxon>Bacteria</taxon>
        <taxon>Bacillati</taxon>
        <taxon>Actinomycetota</taxon>
        <taxon>Coriobacteriia</taxon>
        <taxon>Eggerthellales</taxon>
        <taxon>Eggerthellaceae</taxon>
        <taxon>Slackia</taxon>
    </lineage>
</organism>
<evidence type="ECO:0000256" key="4">
    <source>
        <dbReference type="ARBA" id="ARBA00023014"/>
    </source>
</evidence>
<dbReference type="CDD" id="cd24035">
    <property type="entry name" value="ASKHA_NBD_O66634-like_rpt2"/>
    <property type="match status" value="1"/>
</dbReference>
<dbReference type="CDD" id="cd24034">
    <property type="entry name" value="ASKHA_NBD_O66634-like_rpt1"/>
    <property type="match status" value="1"/>
</dbReference>
<dbReference type="OrthoDB" id="9177882at2"/>
<feature type="compositionally biased region" description="Low complexity" evidence="5">
    <location>
        <begin position="1059"/>
        <end position="1077"/>
    </location>
</feature>